<keyword evidence="3" id="KW-1185">Reference proteome</keyword>
<reference evidence="2" key="1">
    <citation type="submission" date="2016-04" db="EMBL/GenBank/DDBJ databases">
        <authorList>
            <person name="Tabuchi Yagui T.R."/>
        </authorList>
    </citation>
    <scope>NUCLEOTIDE SEQUENCE [LARGE SCALE GENOMIC DNA]</scope>
    <source>
        <strain evidence="2">NIES-26</strain>
    </source>
</reference>
<protein>
    <recommendedName>
        <fullName evidence="4">DUF3352 domain-containing protein</fullName>
    </recommendedName>
</protein>
<keyword evidence="1" id="KW-1133">Transmembrane helix</keyword>
<dbReference type="AlphaFoldDB" id="A0A367S3R7"/>
<dbReference type="InterPro" id="IPR021787">
    <property type="entry name" value="DUF3352"/>
</dbReference>
<gene>
    <name evidence="2" type="ORF">A6770_07330</name>
</gene>
<dbReference type="EMBL" id="LXQD01000001">
    <property type="protein sequence ID" value="RCJ42683.1"/>
    <property type="molecule type" value="Genomic_DNA"/>
</dbReference>
<evidence type="ECO:0000313" key="2">
    <source>
        <dbReference type="EMBL" id="RCJ42683.1"/>
    </source>
</evidence>
<dbReference type="Proteomes" id="UP000252107">
    <property type="component" value="Unassembled WGS sequence"/>
</dbReference>
<comment type="caution">
    <text evidence="2">The sequence shown here is derived from an EMBL/GenBank/DDBJ whole genome shotgun (WGS) entry which is preliminary data.</text>
</comment>
<evidence type="ECO:0008006" key="4">
    <source>
        <dbReference type="Google" id="ProtNLM"/>
    </source>
</evidence>
<feature type="transmembrane region" description="Helical" evidence="1">
    <location>
        <begin position="12"/>
        <end position="33"/>
    </location>
</feature>
<proteinExistence type="predicted"/>
<name>A0A367S3R7_9NOSO</name>
<evidence type="ECO:0000313" key="3">
    <source>
        <dbReference type="Proteomes" id="UP000252107"/>
    </source>
</evidence>
<keyword evidence="1" id="KW-0472">Membrane</keyword>
<evidence type="ECO:0000256" key="1">
    <source>
        <dbReference type="SAM" id="Phobius"/>
    </source>
</evidence>
<keyword evidence="1" id="KW-0812">Transmembrane</keyword>
<organism evidence="2 3">
    <name type="scientific">Nostoc minutum NIES-26</name>
    <dbReference type="NCBI Taxonomy" id="1844469"/>
    <lineage>
        <taxon>Bacteria</taxon>
        <taxon>Bacillati</taxon>
        <taxon>Cyanobacteriota</taxon>
        <taxon>Cyanophyceae</taxon>
        <taxon>Nostocales</taxon>
        <taxon>Nostocaceae</taxon>
        <taxon>Nostoc</taxon>
    </lineage>
</organism>
<dbReference type="Pfam" id="PF11832">
    <property type="entry name" value="DUF3352"/>
    <property type="match status" value="1"/>
</dbReference>
<sequence>MSNVNRQRSFLGFVVAGAIALLVIVIFGFYWFFVKSPVNLTASNSQPGAAIFVSKLAPVMVSLLTNPDRLQALEREGELSKLKTSLLAKSGIDYKQDIQPWLGNEITLAVTTLDIDRDSENGKQPGYLMALATNKLEKSREFVDLLFSKRVLAGANLAVEQYEGAKLLYDNSQPQQDSLAGAVVDGFVLFANDPKVLRDAINNVQAPDLNLTSSPQYQKATQKLPKGSVAAAFLSLPTVAKWQGLELPEPNYDSEIISLLLNPKGVLAETSFLASSAIVPPSPLLSKPVEALKYIPTSAGLAISGSNLSDLSKSNLAQLWTQVKTAISSSSGTDVISRLVQPLADIQKSKGINLQQDIFSWVEGEYAVALLPREDKITPDWLFVVEKLESVPEGISRLDAIASSNGLSTSSLNLDKQKIFAWTELIPTKQSDTKDRLSYSIKAKVQGVHTTLGNYEIFASNLETLNEVITVKENSLNNNRSFRNSIAAIPQPNQGYLYLDWTKSQPLLERQLPILKLVEVVGKPFFNNLRSLTVSSYGSEPESIKGGLFFQFHQ</sequence>
<accession>A0A367S3R7</accession>